<dbReference type="PANTHER" id="PTHR40590:SF1">
    <property type="entry name" value="CYTOPLASMIC PROTEIN"/>
    <property type="match status" value="1"/>
</dbReference>
<protein>
    <submittedName>
        <fullName evidence="2">Polysaccharide biosynthesis protein GumN</fullName>
    </submittedName>
</protein>
<dbReference type="InterPro" id="IPR002816">
    <property type="entry name" value="TraB/PrgY/GumN_fam"/>
</dbReference>
<dbReference type="Proteomes" id="UP000241444">
    <property type="component" value="Unassembled WGS sequence"/>
</dbReference>
<reference evidence="3" key="1">
    <citation type="submission" date="2017-11" db="EMBL/GenBank/DDBJ databases">
        <authorList>
            <person name="Kuznetsova I."/>
            <person name="Sazanova A."/>
            <person name="Chirak E."/>
            <person name="Safronova V."/>
            <person name="Willems A."/>
        </authorList>
    </citation>
    <scope>NUCLEOTIDE SEQUENCE [LARGE SCALE GENOMIC DNA]</scope>
    <source>
        <strain evidence="3">STM 196</strain>
    </source>
</reference>
<comment type="caution">
    <text evidence="2">The sequence shown here is derived from an EMBL/GenBank/DDBJ whole genome shotgun (WGS) entry which is preliminary data.</text>
</comment>
<evidence type="ECO:0000256" key="1">
    <source>
        <dbReference type="SAM" id="Phobius"/>
    </source>
</evidence>
<keyword evidence="1" id="KW-0812">Transmembrane</keyword>
<feature type="transmembrane region" description="Helical" evidence="1">
    <location>
        <begin position="17"/>
        <end position="37"/>
    </location>
</feature>
<keyword evidence="1" id="KW-1133">Transmembrane helix</keyword>
<dbReference type="RefSeq" id="WP_106712683.1">
    <property type="nucleotide sequence ID" value="NZ_PGGO01000015.1"/>
</dbReference>
<sequence>MNDKDIFPALDRIADGILRLCLALSWLLVASFLAVAFSATRIRAQEIGCGGHDLIADMAKSDPAKLEALRKEAAETINGKGLLWKIEKTGVKPSYLFGTMHLTDPRVLKLSEAAETAYEGADTIVIETEEVLDPKAPMKVMAETPDLMMFTDGTTLDKLIPKDKLETVKTALSERGISLAAVNRMQPWMLTSMLAMPACELARKKEGKNFLDIKLAEEARNHGKQIAGLETIKDQLGAMASLPTQFHIDGLIETLTLGPKLPDVFETMTVLYTQGDIGMIFPLMRSVSPDGTESGQNYAEFEEKMINTRNRTMAERAAPIIDRGNAFVAVGALHLPGEQGLVSLLKNKGYTITAH</sequence>
<keyword evidence="3" id="KW-1185">Reference proteome</keyword>
<dbReference type="EMBL" id="PGGO01000015">
    <property type="protein sequence ID" value="PSH66612.1"/>
    <property type="molecule type" value="Genomic_DNA"/>
</dbReference>
<evidence type="ECO:0000313" key="3">
    <source>
        <dbReference type="Proteomes" id="UP000241444"/>
    </source>
</evidence>
<name>A0A2P7BJI3_9HYPH</name>
<evidence type="ECO:0000313" key="2">
    <source>
        <dbReference type="EMBL" id="PSH66612.1"/>
    </source>
</evidence>
<dbReference type="OrthoDB" id="9806326at2"/>
<dbReference type="CDD" id="cd14789">
    <property type="entry name" value="Tiki"/>
    <property type="match status" value="1"/>
</dbReference>
<accession>A0A2P7BJI3</accession>
<dbReference type="Pfam" id="PF01963">
    <property type="entry name" value="TraB_PrgY_gumN"/>
    <property type="match status" value="1"/>
</dbReference>
<proteinExistence type="predicted"/>
<gene>
    <name evidence="2" type="ORF">CU102_19060</name>
</gene>
<dbReference type="PANTHER" id="PTHR40590">
    <property type="entry name" value="CYTOPLASMIC PROTEIN-RELATED"/>
    <property type="match status" value="1"/>
</dbReference>
<keyword evidence="1" id="KW-0472">Membrane</keyword>
<organism evidence="2 3">
    <name type="scientific">Phyllobacterium brassicacearum</name>
    <dbReference type="NCBI Taxonomy" id="314235"/>
    <lineage>
        <taxon>Bacteria</taxon>
        <taxon>Pseudomonadati</taxon>
        <taxon>Pseudomonadota</taxon>
        <taxon>Alphaproteobacteria</taxon>
        <taxon>Hyphomicrobiales</taxon>
        <taxon>Phyllobacteriaceae</taxon>
        <taxon>Phyllobacterium</taxon>
    </lineage>
</organism>
<dbReference type="AlphaFoldDB" id="A0A2P7BJI3"/>
<dbReference type="InterPro" id="IPR047111">
    <property type="entry name" value="YbaP-like"/>
</dbReference>